<dbReference type="RefSeq" id="WP_130937476.1">
    <property type="nucleotide sequence ID" value="NZ_BMEE01000002.1"/>
</dbReference>
<dbReference type="SUPFAM" id="SSF46785">
    <property type="entry name" value="Winged helix' DNA-binding domain"/>
    <property type="match status" value="1"/>
</dbReference>
<dbReference type="InterPro" id="IPR011991">
    <property type="entry name" value="ArsR-like_HTH"/>
</dbReference>
<dbReference type="PRINTS" id="PR00778">
    <property type="entry name" value="HTHARSR"/>
</dbReference>
<dbReference type="InterPro" id="IPR036388">
    <property type="entry name" value="WH-like_DNA-bd_sf"/>
</dbReference>
<keyword evidence="1" id="KW-0805">Transcription regulation</keyword>
<dbReference type="Pfam" id="PF01022">
    <property type="entry name" value="HTH_5"/>
    <property type="match status" value="1"/>
</dbReference>
<accession>A0A4Q9FKY9</accession>
<evidence type="ECO:0000256" key="1">
    <source>
        <dbReference type="ARBA" id="ARBA00023015"/>
    </source>
</evidence>
<dbReference type="PROSITE" id="PS50987">
    <property type="entry name" value="HTH_ARSR_2"/>
    <property type="match status" value="1"/>
</dbReference>
<proteinExistence type="predicted"/>
<dbReference type="InterPro" id="IPR051011">
    <property type="entry name" value="Metal_resp_trans_reg"/>
</dbReference>
<dbReference type="InterPro" id="IPR001845">
    <property type="entry name" value="HTH_ArsR_DNA-bd_dom"/>
</dbReference>
<dbReference type="NCBIfam" id="NF033788">
    <property type="entry name" value="HTH_metalloreg"/>
    <property type="match status" value="1"/>
</dbReference>
<dbReference type="InterPro" id="IPR036390">
    <property type="entry name" value="WH_DNA-bd_sf"/>
</dbReference>
<dbReference type="PANTHER" id="PTHR43132">
    <property type="entry name" value="ARSENICAL RESISTANCE OPERON REPRESSOR ARSR-RELATED"/>
    <property type="match status" value="1"/>
</dbReference>
<sequence>MENNSCIRQQADKEQINRCKDTVSELNESFDYLANGLSLVGNSVRLKILYLLYEEKRLCVCDLSDILEMNISAISQHLRKMKDRKLLETERDAQTIFYSLTTEYEKLLNPFFEILDNNKVLEVV</sequence>
<evidence type="ECO:0000259" key="4">
    <source>
        <dbReference type="PROSITE" id="PS50987"/>
    </source>
</evidence>
<evidence type="ECO:0000256" key="2">
    <source>
        <dbReference type="ARBA" id="ARBA00023125"/>
    </source>
</evidence>
<dbReference type="GO" id="GO:0003677">
    <property type="term" value="F:DNA binding"/>
    <property type="evidence" value="ECO:0007669"/>
    <property type="project" value="UniProtKB-KW"/>
</dbReference>
<dbReference type="CDD" id="cd00090">
    <property type="entry name" value="HTH_ARSR"/>
    <property type="match status" value="1"/>
</dbReference>
<evidence type="ECO:0000313" key="5">
    <source>
        <dbReference type="EMBL" id="TBN14353.1"/>
    </source>
</evidence>
<dbReference type="EMBL" id="SIRS01000005">
    <property type="protein sequence ID" value="TBN14353.1"/>
    <property type="molecule type" value="Genomic_DNA"/>
</dbReference>
<keyword evidence="2" id="KW-0238">DNA-binding</keyword>
<dbReference type="GO" id="GO:0003700">
    <property type="term" value="F:DNA-binding transcription factor activity"/>
    <property type="evidence" value="ECO:0007669"/>
    <property type="project" value="InterPro"/>
</dbReference>
<organism evidence="5 6">
    <name type="scientific">Hyunsoonleella pacifica</name>
    <dbReference type="NCBI Taxonomy" id="1080224"/>
    <lineage>
        <taxon>Bacteria</taxon>
        <taxon>Pseudomonadati</taxon>
        <taxon>Bacteroidota</taxon>
        <taxon>Flavobacteriia</taxon>
        <taxon>Flavobacteriales</taxon>
        <taxon>Flavobacteriaceae</taxon>
    </lineage>
</organism>
<keyword evidence="6" id="KW-1185">Reference proteome</keyword>
<dbReference type="Gene3D" id="1.10.10.10">
    <property type="entry name" value="Winged helix-like DNA-binding domain superfamily/Winged helix DNA-binding domain"/>
    <property type="match status" value="1"/>
</dbReference>
<comment type="caution">
    <text evidence="5">The sequence shown here is derived from an EMBL/GenBank/DDBJ whole genome shotgun (WGS) entry which is preliminary data.</text>
</comment>
<dbReference type="Proteomes" id="UP000292372">
    <property type="component" value="Unassembled WGS sequence"/>
</dbReference>
<evidence type="ECO:0000313" key="6">
    <source>
        <dbReference type="Proteomes" id="UP000292372"/>
    </source>
</evidence>
<dbReference type="PANTHER" id="PTHR43132:SF6">
    <property type="entry name" value="HTH-TYPE TRANSCRIPTIONAL REPRESSOR CZRA"/>
    <property type="match status" value="1"/>
</dbReference>
<feature type="domain" description="HTH arsR-type" evidence="4">
    <location>
        <begin position="26"/>
        <end position="122"/>
    </location>
</feature>
<name>A0A4Q9FKY9_9FLAO</name>
<keyword evidence="3" id="KW-0804">Transcription</keyword>
<evidence type="ECO:0000256" key="3">
    <source>
        <dbReference type="ARBA" id="ARBA00023163"/>
    </source>
</evidence>
<dbReference type="AlphaFoldDB" id="A0A4Q9FKY9"/>
<dbReference type="OrthoDB" id="9794330at2"/>
<reference evidence="5 6" key="1">
    <citation type="journal article" date="2015" name="Int. J. Syst. Evol. Microbiol.">
        <title>Hyunsoonleella pacifica sp. nov., isolated from seawater of South Pacific Gyre.</title>
        <authorList>
            <person name="Gao X."/>
            <person name="Zhang Z."/>
            <person name="Dai X."/>
            <person name="Zhang X.H."/>
        </authorList>
    </citation>
    <scope>NUCLEOTIDE SEQUENCE [LARGE SCALE GENOMIC DNA]</scope>
    <source>
        <strain evidence="5 6">SW033</strain>
    </source>
</reference>
<dbReference type="SMART" id="SM00418">
    <property type="entry name" value="HTH_ARSR"/>
    <property type="match status" value="1"/>
</dbReference>
<gene>
    <name evidence="5" type="ORF">EYD46_12310</name>
</gene>
<protein>
    <submittedName>
        <fullName evidence="5">ArsR family transcriptional regulator</fullName>
    </submittedName>
</protein>